<name>A0A7J7EZS0_DICBM</name>
<evidence type="ECO:0000256" key="2">
    <source>
        <dbReference type="ARBA" id="ARBA00023157"/>
    </source>
</evidence>
<evidence type="ECO:0000313" key="6">
    <source>
        <dbReference type="EMBL" id="KAF5921310.1"/>
    </source>
</evidence>
<dbReference type="InterPro" id="IPR003599">
    <property type="entry name" value="Ig_sub"/>
</dbReference>
<keyword evidence="7" id="KW-1185">Reference proteome</keyword>
<keyword evidence="3" id="KW-0325">Glycoprotein</keyword>
<dbReference type="AlphaFoldDB" id="A0A7J7EZS0"/>
<reference evidence="6 7" key="1">
    <citation type="journal article" date="2020" name="Mol. Biol. Evol.">
        <title>Interspecific Gene Flow and the Evolution of Specialization in Black and White Rhinoceros.</title>
        <authorList>
            <person name="Moodley Y."/>
            <person name="Westbury M.V."/>
            <person name="Russo I.M."/>
            <person name="Gopalakrishnan S."/>
            <person name="Rakotoarivelo A."/>
            <person name="Olsen R.A."/>
            <person name="Prost S."/>
            <person name="Tunstall T."/>
            <person name="Ryder O.A."/>
            <person name="Dalen L."/>
            <person name="Bruford M.W."/>
        </authorList>
    </citation>
    <scope>NUCLEOTIDE SEQUENCE [LARGE SCALE GENOMIC DNA]</scope>
    <source>
        <strain evidence="6">SBR-YM</strain>
        <tissue evidence="6">Skin</tissue>
    </source>
</reference>
<comment type="caution">
    <text evidence="6">The sequence shown here is derived from an EMBL/GenBank/DDBJ whole genome shotgun (WGS) entry which is preliminary data.</text>
</comment>
<dbReference type="Gene3D" id="2.60.40.10">
    <property type="entry name" value="Immunoglobulins"/>
    <property type="match status" value="1"/>
</dbReference>
<dbReference type="SMART" id="SM00408">
    <property type="entry name" value="IGc2"/>
    <property type="match status" value="1"/>
</dbReference>
<dbReference type="SMART" id="SM00409">
    <property type="entry name" value="IG"/>
    <property type="match status" value="1"/>
</dbReference>
<dbReference type="PANTHER" id="PTHR44337:SF20">
    <property type="entry name" value="CARCINOEMBRYONIC ANTIGEN-RELATED CELL ADHESION MOLECULE 5-RELATED"/>
    <property type="match status" value="1"/>
</dbReference>
<dbReference type="GO" id="GO:0007157">
    <property type="term" value="P:heterophilic cell-cell adhesion via plasma membrane cell adhesion molecules"/>
    <property type="evidence" value="ECO:0007669"/>
    <property type="project" value="TreeGrafter"/>
</dbReference>
<gene>
    <name evidence="6" type="ORF">HPG69_009208</name>
</gene>
<dbReference type="InterPro" id="IPR052598">
    <property type="entry name" value="IgSF_CEA-related"/>
</dbReference>
<dbReference type="Pfam" id="PF13927">
    <property type="entry name" value="Ig_3"/>
    <property type="match status" value="1"/>
</dbReference>
<dbReference type="PANTHER" id="PTHR44337">
    <property type="entry name" value="CARCINOEMBRYONIC ANTIGEN-RELATED CELL ADHESION MOLECULE 8"/>
    <property type="match status" value="1"/>
</dbReference>
<keyword evidence="2" id="KW-1015">Disulfide bond</keyword>
<dbReference type="InterPro" id="IPR036179">
    <property type="entry name" value="Ig-like_dom_sf"/>
</dbReference>
<proteinExistence type="predicted"/>
<protein>
    <recommendedName>
        <fullName evidence="5">Ig-like domain-containing protein</fullName>
    </recommendedName>
</protein>
<organism evidence="6 7">
    <name type="scientific">Diceros bicornis minor</name>
    <name type="common">South-central black rhinoceros</name>
    <dbReference type="NCBI Taxonomy" id="77932"/>
    <lineage>
        <taxon>Eukaryota</taxon>
        <taxon>Metazoa</taxon>
        <taxon>Chordata</taxon>
        <taxon>Craniata</taxon>
        <taxon>Vertebrata</taxon>
        <taxon>Euteleostomi</taxon>
        <taxon>Mammalia</taxon>
        <taxon>Eutheria</taxon>
        <taxon>Laurasiatheria</taxon>
        <taxon>Perissodactyla</taxon>
        <taxon>Rhinocerotidae</taxon>
        <taxon>Diceros</taxon>
    </lineage>
</organism>
<dbReference type="InterPro" id="IPR007110">
    <property type="entry name" value="Ig-like_dom"/>
</dbReference>
<evidence type="ECO:0000256" key="1">
    <source>
        <dbReference type="ARBA" id="ARBA00022729"/>
    </source>
</evidence>
<evidence type="ECO:0000313" key="7">
    <source>
        <dbReference type="Proteomes" id="UP000551758"/>
    </source>
</evidence>
<feature type="domain" description="Ig-like" evidence="5">
    <location>
        <begin position="76"/>
        <end position="139"/>
    </location>
</feature>
<sequence>MENMGSVTLTCVPPKRFAAIRWFRDSNILSDRGRGEVSPDHRVLTLQNITRNEVGLNQYGSDVAVINPIDSTFVVGSNLTLSCFASSNPPAEYTWMVDGSPGATGQLLSILDVSLNSSGLCHCHAANIDTDLWSMAQLAVHIKVGRHQIVEALNAKLKASDFTLLGTGTRALPGSQTPLTPLGLLEWLAGRGPRCIGTGAVGTGEDDEEEELGSCKNATVDKPVHLPGLCPAGQAEHWAGGPEGSRCGGIQTIQHGVVIQKARYHPDVPHLEFSPAEEKEAPNAKKRGKRCFNSEHSLCTYLSTLSARSCYFPSRLQISKTKNRGDLKASLLQVASPVHPEAFGSCQRKLL</sequence>
<dbReference type="InterPro" id="IPR013783">
    <property type="entry name" value="Ig-like_fold"/>
</dbReference>
<dbReference type="InterPro" id="IPR003598">
    <property type="entry name" value="Ig_sub2"/>
</dbReference>
<dbReference type="GO" id="GO:0009986">
    <property type="term" value="C:cell surface"/>
    <property type="evidence" value="ECO:0007669"/>
    <property type="project" value="TreeGrafter"/>
</dbReference>
<accession>A0A7J7EZS0</accession>
<evidence type="ECO:0000256" key="4">
    <source>
        <dbReference type="ARBA" id="ARBA00023319"/>
    </source>
</evidence>
<keyword evidence="1" id="KW-0732">Signal</keyword>
<dbReference type="Proteomes" id="UP000551758">
    <property type="component" value="Unassembled WGS sequence"/>
</dbReference>
<dbReference type="SUPFAM" id="SSF48726">
    <property type="entry name" value="Immunoglobulin"/>
    <property type="match status" value="2"/>
</dbReference>
<keyword evidence="4" id="KW-0393">Immunoglobulin domain</keyword>
<evidence type="ECO:0000259" key="5">
    <source>
        <dbReference type="PROSITE" id="PS50835"/>
    </source>
</evidence>
<dbReference type="EMBL" id="JACDTQ010001714">
    <property type="protein sequence ID" value="KAF5921310.1"/>
    <property type="molecule type" value="Genomic_DNA"/>
</dbReference>
<evidence type="ECO:0000256" key="3">
    <source>
        <dbReference type="ARBA" id="ARBA00023180"/>
    </source>
</evidence>
<dbReference type="PROSITE" id="PS50835">
    <property type="entry name" value="IG_LIKE"/>
    <property type="match status" value="1"/>
</dbReference>